<organism evidence="2 3">
    <name type="scientific">Limosilactobacillus fermentum</name>
    <name type="common">Lactobacillus fermentum</name>
    <dbReference type="NCBI Taxonomy" id="1613"/>
    <lineage>
        <taxon>Bacteria</taxon>
        <taxon>Bacillati</taxon>
        <taxon>Bacillota</taxon>
        <taxon>Bacilli</taxon>
        <taxon>Lactobacillales</taxon>
        <taxon>Lactobacillaceae</taxon>
        <taxon>Limosilactobacillus</taxon>
    </lineage>
</organism>
<feature type="transmembrane region" description="Helical" evidence="1">
    <location>
        <begin position="7"/>
        <end position="30"/>
    </location>
</feature>
<dbReference type="EMBL" id="CP019032">
    <property type="protein sequence ID" value="APU46994.1"/>
    <property type="molecule type" value="Genomic_DNA"/>
</dbReference>
<reference evidence="2 3" key="1">
    <citation type="submission" date="2016-12" db="EMBL/GenBank/DDBJ databases">
        <title>Complete Genome Sequence of Lactobacillus fermentum Strain SNUV175, a Probiotic for Treatment of Bacterial Vaginosis.</title>
        <authorList>
            <person name="Lee S."/>
            <person name="You H.J."/>
            <person name="Kwon B."/>
            <person name="Ko G."/>
        </authorList>
    </citation>
    <scope>NUCLEOTIDE SEQUENCE [LARGE SCALE GENOMIC DNA]</scope>
    <source>
        <strain evidence="2 3">SNUV175</strain>
        <plasmid evidence="3">psnu175-3</plasmid>
    </source>
</reference>
<dbReference type="RefSeq" id="WP_046025677.1">
    <property type="nucleotide sequence ID" value="NZ_CP019032.1"/>
</dbReference>
<proteinExistence type="predicted"/>
<accession>A0A0F4HDQ7</accession>
<dbReference type="Pfam" id="PF11457">
    <property type="entry name" value="DUF3021"/>
    <property type="match status" value="1"/>
</dbReference>
<dbReference type="Proteomes" id="UP000185427">
    <property type="component" value="Plasmid pSNU175-3"/>
</dbReference>
<feature type="transmembrane region" description="Helical" evidence="1">
    <location>
        <begin position="50"/>
        <end position="74"/>
    </location>
</feature>
<protein>
    <recommendedName>
        <fullName evidence="4">DUF3021 domain-containing protein</fullName>
    </recommendedName>
</protein>
<feature type="transmembrane region" description="Helical" evidence="1">
    <location>
        <begin position="112"/>
        <end position="131"/>
    </location>
</feature>
<sequence>MKKILNLSLSGVSLGICIGFLFALSFSLSYQTSYFMPSTPEFVNHFSSNTLATAASALLWACMGILSSVSPLVFRIEKWSITRQTIVHFVITFVFFTPLAILAGWFPLNIFWLISYTLIFLAIYVVMWLIFMRRAKREISDLNQLLFKRKN</sequence>
<evidence type="ECO:0000313" key="2">
    <source>
        <dbReference type="EMBL" id="APU46994.1"/>
    </source>
</evidence>
<keyword evidence="1" id="KW-0472">Membrane</keyword>
<geneLocation type="plasmid" evidence="3">
    <name>psnu175-3</name>
</geneLocation>
<dbReference type="PATRIC" id="fig|1613.32.peg.1027"/>
<name>A0A0F4HDQ7_LIMFE</name>
<evidence type="ECO:0000256" key="1">
    <source>
        <dbReference type="SAM" id="Phobius"/>
    </source>
</evidence>
<feature type="transmembrane region" description="Helical" evidence="1">
    <location>
        <begin position="86"/>
        <end position="106"/>
    </location>
</feature>
<keyword evidence="1" id="KW-0812">Transmembrane</keyword>
<dbReference type="AlphaFoldDB" id="A0A0F4HDQ7"/>
<keyword evidence="1" id="KW-1133">Transmembrane helix</keyword>
<evidence type="ECO:0008006" key="4">
    <source>
        <dbReference type="Google" id="ProtNLM"/>
    </source>
</evidence>
<dbReference type="OrthoDB" id="1698302at2"/>
<dbReference type="InterPro" id="IPR021560">
    <property type="entry name" value="DUF3021"/>
</dbReference>
<gene>
    <name evidence="2" type="ORF">BUW47_11230</name>
</gene>
<evidence type="ECO:0000313" key="3">
    <source>
        <dbReference type="Proteomes" id="UP000185427"/>
    </source>
</evidence>
<keyword evidence="2" id="KW-0614">Plasmid</keyword>